<dbReference type="InterPro" id="IPR003709">
    <property type="entry name" value="VanY-like_core_dom"/>
</dbReference>
<proteinExistence type="predicted"/>
<sequence>MVSRPEAGAPITDAWMIFVVGFASGRRGIYLLRSPPVVDAARGIDTGVWLLGSDGGVFALAAPFYGSAVDHSNTPTAPPNGGVLGSGAQVSVSCPAGGSIVVSATIGDQMTKMLRAASDSGRKLCGSGFRPADQQIALRKKNCGTSTQQIWNTSPSLCRPPTARPGTSMHEKGLAIDFANCQTRSTACYPWLSGNAARFGLRNLPSESWHWSTTGS</sequence>
<dbReference type="CDD" id="cd14814">
    <property type="entry name" value="Peptidase_M15"/>
    <property type="match status" value="1"/>
</dbReference>
<reference evidence="2 3" key="1">
    <citation type="submission" date="2021-01" db="EMBL/GenBank/DDBJ databases">
        <title>Whole genome shotgun sequence of Actinoplanes couchii NBRC 106145.</title>
        <authorList>
            <person name="Komaki H."/>
            <person name="Tamura T."/>
        </authorList>
    </citation>
    <scope>NUCLEOTIDE SEQUENCE [LARGE SCALE GENOMIC DNA]</scope>
    <source>
        <strain evidence="2 3">NBRC 106145</strain>
    </source>
</reference>
<dbReference type="Pfam" id="PF02557">
    <property type="entry name" value="VanY"/>
    <property type="match status" value="1"/>
</dbReference>
<comment type="caution">
    <text evidence="2">The sequence shown here is derived from an EMBL/GenBank/DDBJ whole genome shotgun (WGS) entry which is preliminary data.</text>
</comment>
<evidence type="ECO:0000259" key="1">
    <source>
        <dbReference type="Pfam" id="PF02557"/>
    </source>
</evidence>
<dbReference type="EMBL" id="BOMG01000136">
    <property type="protein sequence ID" value="GID61751.1"/>
    <property type="molecule type" value="Genomic_DNA"/>
</dbReference>
<dbReference type="InterPro" id="IPR009045">
    <property type="entry name" value="Zn_M74/Hedgehog-like"/>
</dbReference>
<keyword evidence="3" id="KW-1185">Reference proteome</keyword>
<dbReference type="Gene3D" id="3.30.1380.10">
    <property type="match status" value="1"/>
</dbReference>
<protein>
    <recommendedName>
        <fullName evidence="1">D-alanyl-D-alanine carboxypeptidase-like core domain-containing protein</fullName>
    </recommendedName>
</protein>
<accession>A0ABQ3XTB2</accession>
<evidence type="ECO:0000313" key="3">
    <source>
        <dbReference type="Proteomes" id="UP000612282"/>
    </source>
</evidence>
<dbReference type="Proteomes" id="UP000612282">
    <property type="component" value="Unassembled WGS sequence"/>
</dbReference>
<organism evidence="2 3">
    <name type="scientific">Actinoplanes couchii</name>
    <dbReference type="NCBI Taxonomy" id="403638"/>
    <lineage>
        <taxon>Bacteria</taxon>
        <taxon>Bacillati</taxon>
        <taxon>Actinomycetota</taxon>
        <taxon>Actinomycetes</taxon>
        <taxon>Micromonosporales</taxon>
        <taxon>Micromonosporaceae</taxon>
        <taxon>Actinoplanes</taxon>
    </lineage>
</organism>
<evidence type="ECO:0000313" key="2">
    <source>
        <dbReference type="EMBL" id="GID61751.1"/>
    </source>
</evidence>
<name>A0ABQ3XTB2_9ACTN</name>
<gene>
    <name evidence="2" type="ORF">Aco03nite_101550</name>
</gene>
<feature type="domain" description="D-alanyl-D-alanine carboxypeptidase-like core" evidence="1">
    <location>
        <begin position="102"/>
        <end position="202"/>
    </location>
</feature>
<dbReference type="SUPFAM" id="SSF55166">
    <property type="entry name" value="Hedgehog/DD-peptidase"/>
    <property type="match status" value="1"/>
</dbReference>